<dbReference type="InterPro" id="IPR043502">
    <property type="entry name" value="DNA/RNA_pol_sf"/>
</dbReference>
<evidence type="ECO:0000256" key="3">
    <source>
        <dbReference type="ARBA" id="ARBA00022679"/>
    </source>
</evidence>
<dbReference type="GO" id="GO:0004519">
    <property type="term" value="F:endonuclease activity"/>
    <property type="evidence" value="ECO:0007669"/>
    <property type="project" value="UniProtKB-KW"/>
</dbReference>
<dbReference type="PANTHER" id="PTHR37984:SF5">
    <property type="entry name" value="PROTEIN NYNRIN-LIKE"/>
    <property type="match status" value="1"/>
</dbReference>
<reference evidence="15 16" key="2">
    <citation type="journal article" date="2019" name="G3 (Bethesda)">
        <title>Hybrid Assembly of the Genome of the Entomopathogenic Nematode Steinernema carpocapsae Identifies the X-Chromosome.</title>
        <authorList>
            <person name="Serra L."/>
            <person name="Macchietto M."/>
            <person name="Macias-Munoz A."/>
            <person name="McGill C.J."/>
            <person name="Rodriguez I.M."/>
            <person name="Rodriguez B."/>
            <person name="Murad R."/>
            <person name="Mortazavi A."/>
        </authorList>
    </citation>
    <scope>NUCLEOTIDE SEQUENCE [LARGE SCALE GENOMIC DNA]</scope>
    <source>
        <strain evidence="15 16">ALL</strain>
    </source>
</reference>
<dbReference type="CDD" id="cd00303">
    <property type="entry name" value="retropepsin_like"/>
    <property type="match status" value="1"/>
</dbReference>
<dbReference type="EMBL" id="AZBU02000006">
    <property type="protein sequence ID" value="TKR72015.1"/>
    <property type="molecule type" value="Genomic_DNA"/>
</dbReference>
<gene>
    <name evidence="15" type="ORF">L596_019538</name>
</gene>
<dbReference type="SUPFAM" id="SSF50630">
    <property type="entry name" value="Acid proteases"/>
    <property type="match status" value="1"/>
</dbReference>
<dbReference type="Pfam" id="PF13650">
    <property type="entry name" value="Asp_protease_2"/>
    <property type="match status" value="1"/>
</dbReference>
<dbReference type="GO" id="GO:0004190">
    <property type="term" value="F:aspartic-type endopeptidase activity"/>
    <property type="evidence" value="ECO:0007669"/>
    <property type="project" value="InterPro"/>
</dbReference>
<keyword evidence="3" id="KW-0808">Transferase</keyword>
<dbReference type="Proteomes" id="UP000298663">
    <property type="component" value="Unassembled WGS sequence"/>
</dbReference>
<evidence type="ECO:0000313" key="15">
    <source>
        <dbReference type="EMBL" id="TKR72015.1"/>
    </source>
</evidence>
<dbReference type="InterPro" id="IPR041577">
    <property type="entry name" value="RT_RNaseH_2"/>
</dbReference>
<organism evidence="15 16">
    <name type="scientific">Steinernema carpocapsae</name>
    <name type="common">Entomopathogenic nematode</name>
    <dbReference type="NCBI Taxonomy" id="34508"/>
    <lineage>
        <taxon>Eukaryota</taxon>
        <taxon>Metazoa</taxon>
        <taxon>Ecdysozoa</taxon>
        <taxon>Nematoda</taxon>
        <taxon>Chromadorea</taxon>
        <taxon>Rhabditida</taxon>
        <taxon>Tylenchina</taxon>
        <taxon>Panagrolaimomorpha</taxon>
        <taxon>Strongyloidoidea</taxon>
        <taxon>Steinernematidae</taxon>
        <taxon>Steinernema</taxon>
    </lineage>
</organism>
<reference evidence="15 16" key="1">
    <citation type="journal article" date="2015" name="Genome Biol.">
        <title>Comparative genomics of Steinernema reveals deeply conserved gene regulatory networks.</title>
        <authorList>
            <person name="Dillman A.R."/>
            <person name="Macchietto M."/>
            <person name="Porter C.F."/>
            <person name="Rogers A."/>
            <person name="Williams B."/>
            <person name="Antoshechkin I."/>
            <person name="Lee M.M."/>
            <person name="Goodwin Z."/>
            <person name="Lu X."/>
            <person name="Lewis E.E."/>
            <person name="Goodrich-Blair H."/>
            <person name="Stock S.P."/>
            <person name="Adams B.J."/>
            <person name="Sternberg P.W."/>
            <person name="Mortazavi A."/>
        </authorList>
    </citation>
    <scope>NUCLEOTIDE SEQUENCE [LARGE SCALE GENOMIC DNA]</scope>
    <source>
        <strain evidence="15 16">ALL</strain>
    </source>
</reference>
<keyword evidence="9" id="KW-0694">RNA-binding</keyword>
<evidence type="ECO:0000256" key="13">
    <source>
        <dbReference type="SAM" id="MobiDB-lite"/>
    </source>
</evidence>
<dbReference type="Gene3D" id="2.40.70.10">
    <property type="entry name" value="Acid Proteases"/>
    <property type="match status" value="1"/>
</dbReference>
<dbReference type="GO" id="GO:0003964">
    <property type="term" value="F:RNA-directed DNA polymerase activity"/>
    <property type="evidence" value="ECO:0007669"/>
    <property type="project" value="UniProtKB-KW"/>
</dbReference>
<dbReference type="FunFam" id="3.30.70.270:FF:000020">
    <property type="entry name" value="Transposon Tf2-6 polyprotein-like Protein"/>
    <property type="match status" value="1"/>
</dbReference>
<evidence type="ECO:0000256" key="9">
    <source>
        <dbReference type="ARBA" id="ARBA00022884"/>
    </source>
</evidence>
<dbReference type="InterPro" id="IPR043128">
    <property type="entry name" value="Rev_trsase/Diguanyl_cyclase"/>
</dbReference>
<dbReference type="InterPro" id="IPR050951">
    <property type="entry name" value="Retrovirus_Pol_polyprotein"/>
</dbReference>
<keyword evidence="11" id="KW-0695">RNA-directed DNA polymerase</keyword>
<keyword evidence="16" id="KW-1185">Reference proteome</keyword>
<keyword evidence="12" id="KW-0511">Multifunctional enzyme</keyword>
<dbReference type="PROSITE" id="PS00141">
    <property type="entry name" value="ASP_PROTEASE"/>
    <property type="match status" value="1"/>
</dbReference>
<dbReference type="Gene3D" id="3.30.70.270">
    <property type="match status" value="2"/>
</dbReference>
<dbReference type="EC" id="2.7.7.49" evidence="1"/>
<dbReference type="FunFam" id="3.10.10.10:FF:000007">
    <property type="entry name" value="Retrovirus-related Pol polyprotein from transposon 17.6-like Protein"/>
    <property type="match status" value="1"/>
</dbReference>
<keyword evidence="2" id="KW-0645">Protease</keyword>
<evidence type="ECO:0000256" key="4">
    <source>
        <dbReference type="ARBA" id="ARBA00022695"/>
    </source>
</evidence>
<dbReference type="PANTHER" id="PTHR37984">
    <property type="entry name" value="PROTEIN CBG26694"/>
    <property type="match status" value="1"/>
</dbReference>
<dbReference type="PROSITE" id="PS50878">
    <property type="entry name" value="RT_POL"/>
    <property type="match status" value="1"/>
</dbReference>
<keyword evidence="6" id="KW-0255">Endonuclease</keyword>
<protein>
    <recommendedName>
        <fullName evidence="1">RNA-directed DNA polymerase</fullName>
        <ecNumber evidence="1">2.7.7.49</ecNumber>
    </recommendedName>
</protein>
<feature type="domain" description="Reverse transcriptase" evidence="14">
    <location>
        <begin position="666"/>
        <end position="845"/>
    </location>
</feature>
<dbReference type="Gene3D" id="3.10.10.10">
    <property type="entry name" value="HIV Type 1 Reverse Transcriptase, subunit A, domain 1"/>
    <property type="match status" value="1"/>
</dbReference>
<evidence type="ECO:0000256" key="10">
    <source>
        <dbReference type="ARBA" id="ARBA00022908"/>
    </source>
</evidence>
<dbReference type="SUPFAM" id="SSF56672">
    <property type="entry name" value="DNA/RNA polymerases"/>
    <property type="match status" value="1"/>
</dbReference>
<dbReference type="CDD" id="cd01647">
    <property type="entry name" value="RT_LTR"/>
    <property type="match status" value="1"/>
</dbReference>
<keyword evidence="4" id="KW-0548">Nucleotidyltransferase</keyword>
<comment type="caution">
    <text evidence="15">The sequence shown here is derived from an EMBL/GenBank/DDBJ whole genome shotgun (WGS) entry which is preliminary data.</text>
</comment>
<dbReference type="InterPro" id="IPR021109">
    <property type="entry name" value="Peptidase_aspartic_dom_sf"/>
</dbReference>
<evidence type="ECO:0000256" key="1">
    <source>
        <dbReference type="ARBA" id="ARBA00012493"/>
    </source>
</evidence>
<name>A0A4V6A0M2_STECR</name>
<keyword evidence="7" id="KW-0378">Hydrolase</keyword>
<dbReference type="OrthoDB" id="5920491at2759"/>
<keyword evidence="10" id="KW-0229">DNA integration</keyword>
<dbReference type="CDD" id="cd09274">
    <property type="entry name" value="RNase_HI_RT_Ty3"/>
    <property type="match status" value="1"/>
</dbReference>
<proteinExistence type="predicted"/>
<dbReference type="GO" id="GO:0003723">
    <property type="term" value="F:RNA binding"/>
    <property type="evidence" value="ECO:0007669"/>
    <property type="project" value="UniProtKB-KW"/>
</dbReference>
<evidence type="ECO:0000259" key="14">
    <source>
        <dbReference type="PROSITE" id="PS50878"/>
    </source>
</evidence>
<dbReference type="GO" id="GO:0006508">
    <property type="term" value="P:proteolysis"/>
    <property type="evidence" value="ECO:0007669"/>
    <property type="project" value="UniProtKB-KW"/>
</dbReference>
<evidence type="ECO:0000313" key="16">
    <source>
        <dbReference type="Proteomes" id="UP000298663"/>
    </source>
</evidence>
<dbReference type="InterPro" id="IPR001969">
    <property type="entry name" value="Aspartic_peptidase_AS"/>
</dbReference>
<evidence type="ECO:0000256" key="7">
    <source>
        <dbReference type="ARBA" id="ARBA00022801"/>
    </source>
</evidence>
<dbReference type="GO" id="GO:0015074">
    <property type="term" value="P:DNA integration"/>
    <property type="evidence" value="ECO:0007669"/>
    <property type="project" value="UniProtKB-KW"/>
</dbReference>
<keyword evidence="8" id="KW-0460">Magnesium</keyword>
<sequence length="1165" mass="130512">MQVMAPYGFTEHPQYGRTPNQAGIDGLTQIMGQLANVVDIQAAQAKLQAAQARREELKTVPKLDGFEGKSKVADFFRQFEEATEGCTSKERMQQLRKKCQNRAKYLLDDLLQDNDIQYHAVKAALITQITTASTEREQALQKLSKGLFRGNDESISSYSGRITETVKSAFPETKGVGIESLYNHYFTQGLSDIQLVTALSSLYGLSFHERVAQAVQIEAQLNTVRGAWPKVGNHMKPAFERSVASRPPPGFPLNSQNRTYSDQTAPRRLNQAGQYVQRPGFASGAHGVQSGKPPTQGNNRTFHVGSVSTAEIARFEKQIQLGYTLTLVLTVNNQHCRGLADTGSTISVLSQGLWSRIAEETDKLVPTGEHCLGANGLPLKIIGETTVPVSFNDVHLTDIRFRIAPDSLGSDMLIGTDVLDLIGIELYDRNTQKRLPLPSLSRDPGNKKNTSKNQPIRVLKTTIVRPNGSVDIPVDFEKDPTTLYVMEPPKTWNDCYRIPSVLVEGGTESNLFWTVQNTSDAAVVISEGTQLGAASAVTEVIGEHDASKRAPMINQILSEDDDEDSDLPFTMYECEQANLSPDDRFAELKRQVAGQFGKLNDEQKREIFELISSYPDTFAIGDHELTQTDLVTHKIETSACVPIKSKSRPIPYAVREKVVEMIHDYLRQGIIRKSHSSWASPIVLVRKKDGAIRMCVDYRKLNSVTIKDAFPIPKINDLLMSFSNKKYFSTFDLHSGYWQIRMEGDSIEKTAFTTPVGLYEFTVMLFGLTNAVATFQRFIESLFDDLLHNFVYVYVDDILVASETWEDHKNHVAEVLKRIKRAGLRLKAKKCCFARENVSFLGYVLTREGIKIDPSKVAPVREYPEPQNLRELQRFLGLATYNRKFIANFAQIAAPLTRLTKPKVPYVFDESCQKAFDNIKEKICEDVILKFPDFKAAEMSEKRRFVIMTDASEDGLGGVLCQPDENGCLRPIQFVSRRCSEAENKYPPIDLEAVTIKYTVAAVEQYLGSKTTVLTDHQPLVGVFKKGTCSNKRINRFLSELIPHFPLDIKYIEGKKNVMADALSRAFHKPDEVVTAAACLKKVTQKGSVIHCTTKEWTEAVNSDPHLGNLFRYLQTRNLPEDDLQKKAVLAEMSSYCVIDDCLYYVADDGTMSKAVPHPKQKALR</sequence>
<accession>A0A4V6A0M2</accession>
<feature type="region of interest" description="Disordered" evidence="13">
    <location>
        <begin position="243"/>
        <end position="262"/>
    </location>
</feature>
<evidence type="ECO:0000256" key="2">
    <source>
        <dbReference type="ARBA" id="ARBA00022670"/>
    </source>
</evidence>
<evidence type="ECO:0000256" key="12">
    <source>
        <dbReference type="ARBA" id="ARBA00023268"/>
    </source>
</evidence>
<dbReference type="STRING" id="34508.A0A4V6A0M2"/>
<dbReference type="AlphaFoldDB" id="A0A4V6A0M2"/>
<evidence type="ECO:0000256" key="8">
    <source>
        <dbReference type="ARBA" id="ARBA00022842"/>
    </source>
</evidence>
<dbReference type="InterPro" id="IPR000477">
    <property type="entry name" value="RT_dom"/>
</dbReference>
<evidence type="ECO:0000256" key="11">
    <source>
        <dbReference type="ARBA" id="ARBA00022918"/>
    </source>
</evidence>
<dbReference type="Pfam" id="PF17919">
    <property type="entry name" value="RT_RNaseH_2"/>
    <property type="match status" value="1"/>
</dbReference>
<evidence type="ECO:0000256" key="5">
    <source>
        <dbReference type="ARBA" id="ARBA00022722"/>
    </source>
</evidence>
<feature type="compositionally biased region" description="Polar residues" evidence="13">
    <location>
        <begin position="253"/>
        <end position="262"/>
    </location>
</feature>
<evidence type="ECO:0000256" key="6">
    <source>
        <dbReference type="ARBA" id="ARBA00022759"/>
    </source>
</evidence>
<dbReference type="Pfam" id="PF00078">
    <property type="entry name" value="RVT_1"/>
    <property type="match status" value="1"/>
</dbReference>
<keyword evidence="5" id="KW-0540">Nuclease</keyword>